<evidence type="ECO:0000256" key="7">
    <source>
        <dbReference type="SAM" id="Phobius"/>
    </source>
</evidence>
<evidence type="ECO:0000256" key="5">
    <source>
        <dbReference type="ARBA" id="ARBA00023136"/>
    </source>
</evidence>
<gene>
    <name evidence="8" type="ORF">FA15DRAFT_693055</name>
</gene>
<evidence type="ECO:0000313" key="9">
    <source>
        <dbReference type="Proteomes" id="UP000307440"/>
    </source>
</evidence>
<sequence>MGKTATNVLRQRVPQNEEEVGTHGAKAALIATQTRQSSKTLSWLDIEDWQRDNEFIITGYRRLQYSWKGCLSSVFTYLHNETVNIHSHLWGAALFIYLLASFYPAYVSVHSETTWQDKLVVNIFLLSAIFCLFGSALFHTSICHSREVATRCHALDYTGIVVLIVGSFFPSIYYGYFCRPRFQYFWLSLLFVMGVGAARIVLDPEYAKPTHRGARTAVFIALGLSAVAPLGHLLLTTHHFSELLSQMGLGWLITSGAMYIIGALLYANRIPERFLPGTFDHFGASHQLFHLFVVLAALAHFKGVLTAIDFRMLQSQCSI</sequence>
<dbReference type="GO" id="GO:0046872">
    <property type="term" value="F:metal ion binding"/>
    <property type="evidence" value="ECO:0007669"/>
    <property type="project" value="UniProtKB-KW"/>
</dbReference>
<reference evidence="8 9" key="1">
    <citation type="journal article" date="2019" name="Nat. Ecol. Evol.">
        <title>Megaphylogeny resolves global patterns of mushroom evolution.</title>
        <authorList>
            <person name="Varga T."/>
            <person name="Krizsan K."/>
            <person name="Foldi C."/>
            <person name="Dima B."/>
            <person name="Sanchez-Garcia M."/>
            <person name="Sanchez-Ramirez S."/>
            <person name="Szollosi G.J."/>
            <person name="Szarkandi J.G."/>
            <person name="Papp V."/>
            <person name="Albert L."/>
            <person name="Andreopoulos W."/>
            <person name="Angelini C."/>
            <person name="Antonin V."/>
            <person name="Barry K.W."/>
            <person name="Bougher N.L."/>
            <person name="Buchanan P."/>
            <person name="Buyck B."/>
            <person name="Bense V."/>
            <person name="Catcheside P."/>
            <person name="Chovatia M."/>
            <person name="Cooper J."/>
            <person name="Damon W."/>
            <person name="Desjardin D."/>
            <person name="Finy P."/>
            <person name="Geml J."/>
            <person name="Haridas S."/>
            <person name="Hughes K."/>
            <person name="Justo A."/>
            <person name="Karasinski D."/>
            <person name="Kautmanova I."/>
            <person name="Kiss B."/>
            <person name="Kocsube S."/>
            <person name="Kotiranta H."/>
            <person name="LaButti K.M."/>
            <person name="Lechner B.E."/>
            <person name="Liimatainen K."/>
            <person name="Lipzen A."/>
            <person name="Lukacs Z."/>
            <person name="Mihaltcheva S."/>
            <person name="Morgado L.N."/>
            <person name="Niskanen T."/>
            <person name="Noordeloos M.E."/>
            <person name="Ohm R.A."/>
            <person name="Ortiz-Santana B."/>
            <person name="Ovrebo C."/>
            <person name="Racz N."/>
            <person name="Riley R."/>
            <person name="Savchenko A."/>
            <person name="Shiryaev A."/>
            <person name="Soop K."/>
            <person name="Spirin V."/>
            <person name="Szebenyi C."/>
            <person name="Tomsovsky M."/>
            <person name="Tulloss R.E."/>
            <person name="Uehling J."/>
            <person name="Grigoriev I.V."/>
            <person name="Vagvolgyi C."/>
            <person name="Papp T."/>
            <person name="Martin F.M."/>
            <person name="Miettinen O."/>
            <person name="Hibbett D.S."/>
            <person name="Nagy L.G."/>
        </authorList>
    </citation>
    <scope>NUCLEOTIDE SEQUENCE [LARGE SCALE GENOMIC DNA]</scope>
    <source>
        <strain evidence="8 9">CBS 121175</strain>
    </source>
</reference>
<dbReference type="Pfam" id="PF03006">
    <property type="entry name" value="HlyIII"/>
    <property type="match status" value="1"/>
</dbReference>
<comment type="subcellular location">
    <subcellularLocation>
        <location evidence="1">Membrane</location>
        <topology evidence="1">Multi-pass membrane protein</topology>
    </subcellularLocation>
</comment>
<dbReference type="STRING" id="230819.A0A5C3LDT8"/>
<evidence type="ECO:0000313" key="8">
    <source>
        <dbReference type="EMBL" id="TFK26591.1"/>
    </source>
</evidence>
<keyword evidence="4 7" id="KW-1133">Transmembrane helix</keyword>
<dbReference type="OrthoDB" id="529367at2759"/>
<dbReference type="Proteomes" id="UP000307440">
    <property type="component" value="Unassembled WGS sequence"/>
</dbReference>
<accession>A0A5C3LDT8</accession>
<feature type="binding site" evidence="6">
    <location>
        <position position="139"/>
    </location>
    <ligand>
        <name>Zn(2+)</name>
        <dbReference type="ChEBI" id="CHEBI:29105"/>
    </ligand>
</feature>
<dbReference type="GO" id="GO:0006882">
    <property type="term" value="P:intracellular zinc ion homeostasis"/>
    <property type="evidence" value="ECO:0007669"/>
    <property type="project" value="TreeGrafter"/>
</dbReference>
<evidence type="ECO:0000256" key="1">
    <source>
        <dbReference type="ARBA" id="ARBA00004141"/>
    </source>
</evidence>
<keyword evidence="3 7" id="KW-0812">Transmembrane</keyword>
<dbReference type="GO" id="GO:0016020">
    <property type="term" value="C:membrane"/>
    <property type="evidence" value="ECO:0007669"/>
    <property type="project" value="UniProtKB-SubCell"/>
</dbReference>
<evidence type="ECO:0000256" key="4">
    <source>
        <dbReference type="ARBA" id="ARBA00022989"/>
    </source>
</evidence>
<protein>
    <submittedName>
        <fullName evidence="8">HlyIII channel protein</fullName>
    </submittedName>
</protein>
<feature type="transmembrane region" description="Helical" evidence="7">
    <location>
        <begin position="119"/>
        <end position="142"/>
    </location>
</feature>
<evidence type="ECO:0000256" key="2">
    <source>
        <dbReference type="ARBA" id="ARBA00007018"/>
    </source>
</evidence>
<keyword evidence="6" id="KW-0862">Zinc</keyword>
<keyword evidence="9" id="KW-1185">Reference proteome</keyword>
<dbReference type="EMBL" id="ML210173">
    <property type="protein sequence ID" value="TFK26591.1"/>
    <property type="molecule type" value="Genomic_DNA"/>
</dbReference>
<dbReference type="GO" id="GO:0038023">
    <property type="term" value="F:signaling receptor activity"/>
    <property type="evidence" value="ECO:0007669"/>
    <property type="project" value="TreeGrafter"/>
</dbReference>
<feature type="transmembrane region" description="Helical" evidence="7">
    <location>
        <begin position="89"/>
        <end position="107"/>
    </location>
</feature>
<keyword evidence="5 7" id="KW-0472">Membrane</keyword>
<feature type="transmembrane region" description="Helical" evidence="7">
    <location>
        <begin position="247"/>
        <end position="267"/>
    </location>
</feature>
<evidence type="ECO:0000256" key="3">
    <source>
        <dbReference type="ARBA" id="ARBA00022692"/>
    </source>
</evidence>
<dbReference type="AlphaFoldDB" id="A0A5C3LDT8"/>
<dbReference type="PANTHER" id="PTHR20855">
    <property type="entry name" value="ADIPOR/PROGESTIN RECEPTOR-RELATED"/>
    <property type="match status" value="1"/>
</dbReference>
<dbReference type="InterPro" id="IPR004254">
    <property type="entry name" value="AdipoR/HlyIII-related"/>
</dbReference>
<proteinExistence type="inferred from homology"/>
<comment type="similarity">
    <text evidence="2">Belongs to the ADIPOR family.</text>
</comment>
<keyword evidence="6" id="KW-0479">Metal-binding</keyword>
<feature type="transmembrane region" description="Helical" evidence="7">
    <location>
        <begin position="214"/>
        <end position="235"/>
    </location>
</feature>
<feature type="binding site" evidence="6">
    <location>
        <position position="290"/>
    </location>
    <ligand>
        <name>Zn(2+)</name>
        <dbReference type="ChEBI" id="CHEBI:29105"/>
    </ligand>
</feature>
<feature type="binding site" evidence="6">
    <location>
        <position position="286"/>
    </location>
    <ligand>
        <name>Zn(2+)</name>
        <dbReference type="ChEBI" id="CHEBI:29105"/>
    </ligand>
</feature>
<name>A0A5C3LDT8_COPMA</name>
<evidence type="ECO:0000256" key="6">
    <source>
        <dbReference type="PIRSR" id="PIRSR604254-1"/>
    </source>
</evidence>
<feature type="transmembrane region" description="Helical" evidence="7">
    <location>
        <begin position="182"/>
        <end position="202"/>
    </location>
</feature>
<feature type="transmembrane region" description="Helical" evidence="7">
    <location>
        <begin position="288"/>
        <end position="308"/>
    </location>
</feature>
<feature type="transmembrane region" description="Helical" evidence="7">
    <location>
        <begin position="154"/>
        <end position="176"/>
    </location>
</feature>
<dbReference type="PANTHER" id="PTHR20855:SF52">
    <property type="entry name" value="ADIPONECTIN RECEPTOR PROTEIN"/>
    <property type="match status" value="1"/>
</dbReference>
<organism evidence="8 9">
    <name type="scientific">Coprinopsis marcescibilis</name>
    <name type="common">Agaric fungus</name>
    <name type="synonym">Psathyrella marcescibilis</name>
    <dbReference type="NCBI Taxonomy" id="230819"/>
    <lineage>
        <taxon>Eukaryota</taxon>
        <taxon>Fungi</taxon>
        <taxon>Dikarya</taxon>
        <taxon>Basidiomycota</taxon>
        <taxon>Agaricomycotina</taxon>
        <taxon>Agaricomycetes</taxon>
        <taxon>Agaricomycetidae</taxon>
        <taxon>Agaricales</taxon>
        <taxon>Agaricineae</taxon>
        <taxon>Psathyrellaceae</taxon>
        <taxon>Coprinopsis</taxon>
    </lineage>
</organism>